<evidence type="ECO:0000313" key="1">
    <source>
        <dbReference type="EMBL" id="ONM49893.1"/>
    </source>
</evidence>
<organism evidence="1 2">
    <name type="scientific">Nocardia donostiensis</name>
    <dbReference type="NCBI Taxonomy" id="1538463"/>
    <lineage>
        <taxon>Bacteria</taxon>
        <taxon>Bacillati</taxon>
        <taxon>Actinomycetota</taxon>
        <taxon>Actinomycetes</taxon>
        <taxon>Mycobacteriales</taxon>
        <taxon>Nocardiaceae</taxon>
        <taxon>Nocardia</taxon>
    </lineage>
</organism>
<dbReference type="InterPro" id="IPR007530">
    <property type="entry name" value="Aminoglycoside_adenylylTfrase"/>
</dbReference>
<name>A0A1W0AT46_9NOCA</name>
<sequence length="128" mass="14849">MNWAWVAALMKAKAIVRDEPWSAKLRDSDLKAELLRRIERDHQARYGSDFDTWYLGTRLRGCMDNDVQAEREQCWSGFDAPEIEHALLATVGLYRRLDERTAACLDFAVFDHQRVAEELHTILRSGPN</sequence>
<proteinExistence type="predicted"/>
<dbReference type="AlphaFoldDB" id="A0A1W0AT46"/>
<evidence type="ECO:0000313" key="2">
    <source>
        <dbReference type="Proteomes" id="UP000188836"/>
    </source>
</evidence>
<dbReference type="STRING" id="1538463.B0T36_20175"/>
<dbReference type="Gene3D" id="1.20.120.330">
    <property type="entry name" value="Nucleotidyltransferases domain 2"/>
    <property type="match status" value="1"/>
</dbReference>
<dbReference type="Pfam" id="PF04439">
    <property type="entry name" value="Adenyl_transf"/>
    <property type="match status" value="1"/>
</dbReference>
<dbReference type="SUPFAM" id="SSF81631">
    <property type="entry name" value="PAP/OAS1 substrate-binding domain"/>
    <property type="match status" value="1"/>
</dbReference>
<accession>A0A1W0AT46</accession>
<reference evidence="1 2" key="1">
    <citation type="journal article" date="2016" name="Antonie Van Leeuwenhoek">
        <title>Nocardia donostiensis sp. nov., isolated from human respiratory specimens.</title>
        <authorList>
            <person name="Ercibengoa M."/>
            <person name="Bell M."/>
            <person name="Marimon J.M."/>
            <person name="Humrighouse B."/>
            <person name="Klenk H.P."/>
            <person name="Potter G."/>
            <person name="Perez-Trallero E."/>
        </authorList>
    </citation>
    <scope>NUCLEOTIDE SEQUENCE [LARGE SCALE GENOMIC DNA]</scope>
    <source>
        <strain evidence="1 2">X1655</strain>
    </source>
</reference>
<gene>
    <name evidence="1" type="ORF">B0T46_05800</name>
</gene>
<protein>
    <submittedName>
        <fullName evidence="1">Uncharacterized protein</fullName>
    </submittedName>
</protein>
<dbReference type="EMBL" id="MUMY01000003">
    <property type="protein sequence ID" value="ONM49893.1"/>
    <property type="molecule type" value="Genomic_DNA"/>
</dbReference>
<keyword evidence="2" id="KW-1185">Reference proteome</keyword>
<dbReference type="Proteomes" id="UP000188836">
    <property type="component" value="Unassembled WGS sequence"/>
</dbReference>
<comment type="caution">
    <text evidence="1">The sequence shown here is derived from an EMBL/GenBank/DDBJ whole genome shotgun (WGS) entry which is preliminary data.</text>
</comment>